<reference evidence="3 4" key="1">
    <citation type="submission" date="2015-04" db="EMBL/GenBank/DDBJ databases">
        <authorList>
            <person name="Syromyatnikov M.Y."/>
            <person name="Popov V.N."/>
        </authorList>
    </citation>
    <scope>NUCLEOTIDE SEQUENCE [LARGE SCALE GENOMIC DNA]</scope>
</reference>
<dbReference type="PANTHER" id="PTHR21398:SF6">
    <property type="entry name" value="AGAP007094-PA"/>
    <property type="match status" value="1"/>
</dbReference>
<dbReference type="InterPro" id="IPR006631">
    <property type="entry name" value="DM4_12"/>
</dbReference>
<dbReference type="SMART" id="SM00718">
    <property type="entry name" value="DM4_12"/>
    <property type="match status" value="1"/>
</dbReference>
<dbReference type="STRING" id="568069.A0A1J1I587"/>
<organism evidence="3 4">
    <name type="scientific">Clunio marinus</name>
    <dbReference type="NCBI Taxonomy" id="568069"/>
    <lineage>
        <taxon>Eukaryota</taxon>
        <taxon>Metazoa</taxon>
        <taxon>Ecdysozoa</taxon>
        <taxon>Arthropoda</taxon>
        <taxon>Hexapoda</taxon>
        <taxon>Insecta</taxon>
        <taxon>Pterygota</taxon>
        <taxon>Neoptera</taxon>
        <taxon>Endopterygota</taxon>
        <taxon>Diptera</taxon>
        <taxon>Nematocera</taxon>
        <taxon>Chironomoidea</taxon>
        <taxon>Chironomidae</taxon>
        <taxon>Clunio</taxon>
    </lineage>
</organism>
<evidence type="ECO:0000313" key="3">
    <source>
        <dbReference type="EMBL" id="CRK95453.1"/>
    </source>
</evidence>
<dbReference type="PANTHER" id="PTHR21398">
    <property type="entry name" value="AGAP007094-PA"/>
    <property type="match status" value="1"/>
</dbReference>
<sequence>MIPITSWYILILLIISRAITSETSKNFSPKAPKSSSDEKLHSTNSAADQPHSRQKRLIWVADDGRLALPPGTSLVIAPTLAMPFIRYPPDGFHSNISISLPLTIDFDKLGLTDNQNPLGTLGPFFGRSMGRSAGSILADYVYKFLKHRTKRDIGNDFMKINQIENEIPTLPDEHKHAFHGGERALLYAVLEDFLSNFGLDGHNCLLRAICEVHSKSIHRYGLFGEFLKLFFTASLSPYSKLLSEYVEAEKMGKEVSECLPYYKQCPKSIFKSSSISSMTRNNAFTINSAHESM</sequence>
<protein>
    <submittedName>
        <fullName evidence="3">CLUMA_CG008922, isoform A</fullName>
    </submittedName>
</protein>
<keyword evidence="4" id="KW-1185">Reference proteome</keyword>
<accession>A0A1J1I587</accession>
<evidence type="ECO:0000256" key="2">
    <source>
        <dbReference type="SAM" id="SignalP"/>
    </source>
</evidence>
<feature type="region of interest" description="Disordered" evidence="1">
    <location>
        <begin position="24"/>
        <end position="51"/>
    </location>
</feature>
<feature type="signal peptide" evidence="2">
    <location>
        <begin position="1"/>
        <end position="20"/>
    </location>
</feature>
<dbReference type="Pfam" id="PF07841">
    <property type="entry name" value="DM4_12"/>
    <property type="match status" value="1"/>
</dbReference>
<dbReference type="AlphaFoldDB" id="A0A1J1I587"/>
<dbReference type="EMBL" id="CVRI01000042">
    <property type="protein sequence ID" value="CRK95453.1"/>
    <property type="molecule type" value="Genomic_DNA"/>
</dbReference>
<evidence type="ECO:0000313" key="4">
    <source>
        <dbReference type="Proteomes" id="UP000183832"/>
    </source>
</evidence>
<proteinExistence type="predicted"/>
<name>A0A1J1I587_9DIPT</name>
<dbReference type="OrthoDB" id="6339724at2759"/>
<evidence type="ECO:0000256" key="1">
    <source>
        <dbReference type="SAM" id="MobiDB-lite"/>
    </source>
</evidence>
<keyword evidence="2" id="KW-0732">Signal</keyword>
<feature type="chain" id="PRO_5012927138" evidence="2">
    <location>
        <begin position="21"/>
        <end position="293"/>
    </location>
</feature>
<dbReference type="Proteomes" id="UP000183832">
    <property type="component" value="Unassembled WGS sequence"/>
</dbReference>
<gene>
    <name evidence="3" type="primary">putative AGAP007094-PA</name>
    <name evidence="3" type="ORF">CLUMA_CG008922</name>
</gene>